<feature type="domain" description="SUN" evidence="7">
    <location>
        <begin position="355"/>
        <end position="567"/>
    </location>
</feature>
<sequence length="575" mass="64755">MDTKDNLFYQNIMNKPVDKHSFTDNSSYYAKSKESSGIPIMSKTESDLKPVSVHYIPPLRQFKTYYEGMLAEETYKGFSPEETICSLKARYTPSETDSDLGSIYPRTPREDDFSKFNVRSQSELTVRSCYDDDLKTFLNGNEKTNRPTDPVENTIKDLSDDKPIGDEQVKSISSSPRLLNVLCIWRDKVQTIIICLRHRSHTPYLQRYERSRLRRILVTIISIASIVWLLWTANSNAPIELLSRHSPGYDDEIFSRAVVAAVTRQVVIKDDADMKGPHLRTIIRALVAAEIKSRFTDEAAQEFSEAYDSARTIDIKDDNVIGMIRSETSDIMKKKLAAFEDDLVGKTDYALRPAGAKIIGPITSRTFVLYPESTFQRLIAQTVNFGTVRGKPPVTAILPDTHVGQCWPFSGNQGQLGILLSRRIYPTAVTYDHISKHATTDASSAPKDFEVWGFIDDDGGNIQRDDQPGPSELVTDADAATIEDLKDPSIASITGGGKFELGSLPSHVPLGQFRYDINGRPVQTFELSESARRLKKPIKGILLKINSNWDNPMYTCLYRFRVHGVNAEDEQEKNI</sequence>
<dbReference type="Proteomes" id="UP000789572">
    <property type="component" value="Unassembled WGS sequence"/>
</dbReference>
<dbReference type="PROSITE" id="PS51469">
    <property type="entry name" value="SUN"/>
    <property type="match status" value="1"/>
</dbReference>
<dbReference type="EMBL" id="CAJVPJ010000012">
    <property type="protein sequence ID" value="CAG8455036.1"/>
    <property type="molecule type" value="Genomic_DNA"/>
</dbReference>
<keyword evidence="2 6" id="KW-0812">Transmembrane</keyword>
<dbReference type="PANTHER" id="PTHR12911">
    <property type="entry name" value="SAD1/UNC-84-LIKE PROTEIN-RELATED"/>
    <property type="match status" value="1"/>
</dbReference>
<evidence type="ECO:0000259" key="7">
    <source>
        <dbReference type="PROSITE" id="PS51469"/>
    </source>
</evidence>
<protein>
    <submittedName>
        <fullName evidence="8">8034_t:CDS:1</fullName>
    </submittedName>
</protein>
<dbReference type="InterPro" id="IPR012919">
    <property type="entry name" value="SUN_dom"/>
</dbReference>
<evidence type="ECO:0000313" key="8">
    <source>
        <dbReference type="EMBL" id="CAG8455036.1"/>
    </source>
</evidence>
<organism evidence="8 9">
    <name type="scientific">Paraglomus occultum</name>
    <dbReference type="NCBI Taxonomy" id="144539"/>
    <lineage>
        <taxon>Eukaryota</taxon>
        <taxon>Fungi</taxon>
        <taxon>Fungi incertae sedis</taxon>
        <taxon>Mucoromycota</taxon>
        <taxon>Glomeromycotina</taxon>
        <taxon>Glomeromycetes</taxon>
        <taxon>Paraglomerales</taxon>
        <taxon>Paraglomeraceae</taxon>
        <taxon>Paraglomus</taxon>
    </lineage>
</organism>
<evidence type="ECO:0000256" key="6">
    <source>
        <dbReference type="SAM" id="Phobius"/>
    </source>
</evidence>
<accession>A0A9N8YXW1</accession>
<evidence type="ECO:0000256" key="1">
    <source>
        <dbReference type="ARBA" id="ARBA00004370"/>
    </source>
</evidence>
<dbReference type="PANTHER" id="PTHR12911:SF8">
    <property type="entry name" value="KLAROID PROTEIN-RELATED"/>
    <property type="match status" value="1"/>
</dbReference>
<evidence type="ECO:0000313" key="9">
    <source>
        <dbReference type="Proteomes" id="UP000789572"/>
    </source>
</evidence>
<keyword evidence="3 6" id="KW-1133">Transmembrane helix</keyword>
<gene>
    <name evidence="8" type="ORF">POCULU_LOCUS248</name>
</gene>
<dbReference type="Gene3D" id="2.60.120.260">
    <property type="entry name" value="Galactose-binding domain-like"/>
    <property type="match status" value="1"/>
</dbReference>
<reference evidence="8" key="1">
    <citation type="submission" date="2021-06" db="EMBL/GenBank/DDBJ databases">
        <authorList>
            <person name="Kallberg Y."/>
            <person name="Tangrot J."/>
            <person name="Rosling A."/>
        </authorList>
    </citation>
    <scope>NUCLEOTIDE SEQUENCE</scope>
    <source>
        <strain evidence="8">IA702</strain>
    </source>
</reference>
<comment type="subcellular location">
    <subcellularLocation>
        <location evidence="1">Membrane</location>
    </subcellularLocation>
</comment>
<comment type="caution">
    <text evidence="8">The sequence shown here is derived from an EMBL/GenBank/DDBJ whole genome shotgun (WGS) entry which is preliminary data.</text>
</comment>
<dbReference type="Pfam" id="PF07738">
    <property type="entry name" value="Sad1_UNC"/>
    <property type="match status" value="2"/>
</dbReference>
<feature type="region of interest" description="Disordered" evidence="5">
    <location>
        <begin position="140"/>
        <end position="160"/>
    </location>
</feature>
<feature type="transmembrane region" description="Helical" evidence="6">
    <location>
        <begin position="216"/>
        <end position="233"/>
    </location>
</feature>
<dbReference type="InterPro" id="IPR045119">
    <property type="entry name" value="SUN1-5"/>
</dbReference>
<evidence type="ECO:0000256" key="5">
    <source>
        <dbReference type="SAM" id="MobiDB-lite"/>
    </source>
</evidence>
<evidence type="ECO:0000256" key="2">
    <source>
        <dbReference type="ARBA" id="ARBA00022692"/>
    </source>
</evidence>
<name>A0A9N8YXW1_9GLOM</name>
<dbReference type="GO" id="GO:0034993">
    <property type="term" value="C:meiotic nuclear membrane microtubule tethering complex"/>
    <property type="evidence" value="ECO:0007669"/>
    <property type="project" value="TreeGrafter"/>
</dbReference>
<proteinExistence type="predicted"/>
<evidence type="ECO:0000256" key="3">
    <source>
        <dbReference type="ARBA" id="ARBA00022989"/>
    </source>
</evidence>
<dbReference type="GO" id="GO:0043495">
    <property type="term" value="F:protein-membrane adaptor activity"/>
    <property type="evidence" value="ECO:0007669"/>
    <property type="project" value="TreeGrafter"/>
</dbReference>
<keyword evidence="9" id="KW-1185">Reference proteome</keyword>
<dbReference type="OrthoDB" id="342281at2759"/>
<keyword evidence="4 6" id="KW-0472">Membrane</keyword>
<evidence type="ECO:0000256" key="4">
    <source>
        <dbReference type="ARBA" id="ARBA00023136"/>
    </source>
</evidence>
<dbReference type="AlphaFoldDB" id="A0A9N8YXW1"/>